<comment type="caution">
    <text evidence="2">The sequence shown here is derived from an EMBL/GenBank/DDBJ whole genome shotgun (WGS) entry which is preliminary data.</text>
</comment>
<gene>
    <name evidence="2" type="ORF">D4A39_05260</name>
</gene>
<evidence type="ECO:0000256" key="1">
    <source>
        <dbReference type="SAM" id="Coils"/>
    </source>
</evidence>
<evidence type="ECO:0000313" key="3">
    <source>
        <dbReference type="Proteomes" id="UP000283734"/>
    </source>
</evidence>
<protein>
    <recommendedName>
        <fullName evidence="4">Coiled coil domain-containing protein</fullName>
    </recommendedName>
</protein>
<name>A0A418Y3W9_9GAMM</name>
<keyword evidence="3" id="KW-1185">Reference proteome</keyword>
<feature type="coiled-coil region" evidence="1">
    <location>
        <begin position="7"/>
        <end position="63"/>
    </location>
</feature>
<dbReference type="Gene3D" id="1.20.120.20">
    <property type="entry name" value="Apolipoprotein"/>
    <property type="match status" value="1"/>
</dbReference>
<dbReference type="OrthoDB" id="6077884at2"/>
<evidence type="ECO:0008006" key="4">
    <source>
        <dbReference type="Google" id="ProtNLM"/>
    </source>
</evidence>
<reference evidence="2 3" key="1">
    <citation type="submission" date="2018-09" db="EMBL/GenBank/DDBJ databases">
        <title>Alcanivorax profundi sp. nov., isolated from 1000 m-depth seawater of the Mariana Trench.</title>
        <authorList>
            <person name="Liu J."/>
        </authorList>
    </citation>
    <scope>NUCLEOTIDE SEQUENCE [LARGE SCALE GENOMIC DNA]</scope>
    <source>
        <strain evidence="2 3">MTEO17</strain>
    </source>
</reference>
<dbReference type="EMBL" id="QYYA01000001">
    <property type="protein sequence ID" value="RJG20225.1"/>
    <property type="molecule type" value="Genomic_DNA"/>
</dbReference>
<dbReference type="Proteomes" id="UP000283734">
    <property type="component" value="Unassembled WGS sequence"/>
</dbReference>
<dbReference type="AlphaFoldDB" id="A0A418Y3W9"/>
<accession>A0A418Y3W9</accession>
<keyword evidence="1" id="KW-0175">Coiled coil</keyword>
<sequence>MDRNTFIEKVKGKLDELDNEFDKLQIKADKAGEDVRHQWESRKLELKEKRQELQSRLDEVRNDSNARWEEVKDSVEKTWDSTVAGLKDIKNSLFN</sequence>
<proteinExistence type="predicted"/>
<evidence type="ECO:0000313" key="2">
    <source>
        <dbReference type="EMBL" id="RJG20225.1"/>
    </source>
</evidence>
<organism evidence="2 3">
    <name type="scientific">Alcanivorax profundi</name>
    <dbReference type="NCBI Taxonomy" id="2338368"/>
    <lineage>
        <taxon>Bacteria</taxon>
        <taxon>Pseudomonadati</taxon>
        <taxon>Pseudomonadota</taxon>
        <taxon>Gammaproteobacteria</taxon>
        <taxon>Oceanospirillales</taxon>
        <taxon>Alcanivoracaceae</taxon>
        <taxon>Alcanivorax</taxon>
    </lineage>
</organism>
<dbReference type="RefSeq" id="WP_119917618.1">
    <property type="nucleotide sequence ID" value="NZ_QYYA01000001.1"/>
</dbReference>